<evidence type="ECO:0000313" key="4">
    <source>
        <dbReference type="EMBL" id="UFP93597.1"/>
    </source>
</evidence>
<protein>
    <submittedName>
        <fullName evidence="4">Uncharacterized protein</fullName>
    </submittedName>
</protein>
<dbReference type="Proteomes" id="UP001054846">
    <property type="component" value="Chromosome"/>
</dbReference>
<feature type="transmembrane region" description="Helical" evidence="3">
    <location>
        <begin position="200"/>
        <end position="219"/>
    </location>
</feature>
<evidence type="ECO:0000256" key="1">
    <source>
        <dbReference type="SAM" id="Coils"/>
    </source>
</evidence>
<feature type="transmembrane region" description="Helical" evidence="3">
    <location>
        <begin position="62"/>
        <end position="82"/>
    </location>
</feature>
<gene>
    <name evidence="4" type="ORF">ISF26_17670</name>
</gene>
<feature type="transmembrane region" description="Helical" evidence="3">
    <location>
        <begin position="102"/>
        <end position="125"/>
    </location>
</feature>
<evidence type="ECO:0000313" key="5">
    <source>
        <dbReference type="Proteomes" id="UP001054846"/>
    </source>
</evidence>
<feature type="compositionally biased region" description="Pro residues" evidence="2">
    <location>
        <begin position="346"/>
        <end position="356"/>
    </location>
</feature>
<sequence>MHSSETRALAEASAPAGAAGDQPRLEDQLLYAEYLQLANEFGEQGKNPDSYRLVSWFTARRWHLLVSVLGALVGGLITAVAFNKVIAGVLPLPLRGGFGLALSLLTAALFVWGAVKAFVAAFSAFHLGCRLRGMLAAAERLQDSRQSARLRALLPLEAESRRYGWFTCLLWGLIGLTAGAVDVAALYNLLSQYLPSDAPVLKQLATLAASLITLGIVLGKATHEALRYYIPEQFYHYGRMYRAMAEAQWLINQDLLPERVEAERRRTRQELECAREELAASQQAIAQLQEQIRIQQAEQQHRQAENDTERERLEQLRLAAQGVIRANAVFATTIEQLDEQTLASLPPSPPGQPLPLPAQSNSNLSN</sequence>
<dbReference type="CDD" id="cd22249">
    <property type="entry name" value="UDM1_RNF168_RNF169-like"/>
    <property type="match status" value="1"/>
</dbReference>
<feature type="transmembrane region" description="Helical" evidence="3">
    <location>
        <begin position="163"/>
        <end position="188"/>
    </location>
</feature>
<feature type="coiled-coil region" evidence="1">
    <location>
        <begin position="264"/>
        <end position="314"/>
    </location>
</feature>
<accession>A0ABY3PJ66</accession>
<keyword evidence="5" id="KW-1185">Reference proteome</keyword>
<dbReference type="EMBL" id="CP063845">
    <property type="protein sequence ID" value="UFP93597.1"/>
    <property type="molecule type" value="Genomic_DNA"/>
</dbReference>
<organism evidence="4 5">
    <name type="scientific">Gloeobacter morelensis MG652769</name>
    <dbReference type="NCBI Taxonomy" id="2781736"/>
    <lineage>
        <taxon>Bacteria</taxon>
        <taxon>Bacillati</taxon>
        <taxon>Cyanobacteriota</taxon>
        <taxon>Cyanophyceae</taxon>
        <taxon>Gloeobacterales</taxon>
        <taxon>Gloeobacteraceae</taxon>
        <taxon>Gloeobacter</taxon>
        <taxon>Gloeobacter morelensis</taxon>
    </lineage>
</organism>
<reference evidence="4 5" key="1">
    <citation type="journal article" date="2021" name="Genome Biol. Evol.">
        <title>Complete Genome Sequencing of a Novel Gloeobacter Species from a Waterfall Cave in Mexico.</title>
        <authorList>
            <person name="Saw J.H."/>
            <person name="Cardona T."/>
            <person name="Montejano G."/>
        </authorList>
    </citation>
    <scope>NUCLEOTIDE SEQUENCE [LARGE SCALE GENOMIC DNA]</scope>
    <source>
        <strain evidence="4">MG652769</strain>
    </source>
</reference>
<keyword evidence="3" id="KW-1133">Transmembrane helix</keyword>
<keyword evidence="3" id="KW-0812">Transmembrane</keyword>
<evidence type="ECO:0000256" key="2">
    <source>
        <dbReference type="SAM" id="MobiDB-lite"/>
    </source>
</evidence>
<keyword evidence="1" id="KW-0175">Coiled coil</keyword>
<dbReference type="RefSeq" id="WP_230840649.1">
    <property type="nucleotide sequence ID" value="NZ_CP063845.1"/>
</dbReference>
<feature type="region of interest" description="Disordered" evidence="2">
    <location>
        <begin position="342"/>
        <end position="366"/>
    </location>
</feature>
<name>A0ABY3PJ66_9CYAN</name>
<evidence type="ECO:0000256" key="3">
    <source>
        <dbReference type="SAM" id="Phobius"/>
    </source>
</evidence>
<proteinExistence type="predicted"/>
<keyword evidence="3" id="KW-0472">Membrane</keyword>